<comment type="cofactor">
    <cofactor evidence="1 6">
        <name>FAD</name>
        <dbReference type="ChEBI" id="CHEBI:57692"/>
    </cofactor>
</comment>
<keyword evidence="6" id="KW-0274">FAD</keyword>
<comment type="similarity">
    <text evidence="2 6">Belongs to the flavin monoamine oxidase family.</text>
</comment>
<dbReference type="EC" id="1.4.3.-" evidence="6"/>
<dbReference type="Gene3D" id="3.30.1330.40">
    <property type="entry name" value="RutC-like"/>
    <property type="match status" value="1"/>
</dbReference>
<feature type="binding site" evidence="5">
    <location>
        <position position="566"/>
    </location>
    <ligand>
        <name>FAD</name>
        <dbReference type="ChEBI" id="CHEBI:57692"/>
    </ligand>
</feature>
<dbReference type="STRING" id="1507870.A0A1V8TU85"/>
<evidence type="ECO:0000256" key="6">
    <source>
        <dbReference type="RuleBase" id="RU362067"/>
    </source>
</evidence>
<protein>
    <recommendedName>
        <fullName evidence="6">Amine oxidase</fullName>
        <ecNumber evidence="6">1.4.3.-</ecNumber>
    </recommendedName>
</protein>
<dbReference type="Gene3D" id="1.10.405.10">
    <property type="entry name" value="Guanine Nucleotide Dissociation Inhibitor, domain 1"/>
    <property type="match status" value="1"/>
</dbReference>
<dbReference type="Pfam" id="PF01593">
    <property type="entry name" value="Amino_oxidase"/>
    <property type="match status" value="1"/>
</dbReference>
<evidence type="ECO:0000256" key="3">
    <source>
        <dbReference type="ARBA" id="ARBA00023002"/>
    </source>
</evidence>
<gene>
    <name evidence="8" type="ORF">B0A48_00256</name>
</gene>
<comment type="catalytic activity">
    <reaction evidence="4">
        <text>a secondary aliphatic amine + O2 + H2O = a primary amine + an aldehyde + H2O2</text>
        <dbReference type="Rhea" id="RHEA:26414"/>
        <dbReference type="ChEBI" id="CHEBI:15377"/>
        <dbReference type="ChEBI" id="CHEBI:15379"/>
        <dbReference type="ChEBI" id="CHEBI:16240"/>
        <dbReference type="ChEBI" id="CHEBI:17478"/>
        <dbReference type="ChEBI" id="CHEBI:58855"/>
        <dbReference type="ChEBI" id="CHEBI:65296"/>
        <dbReference type="EC" id="1.4.3.4"/>
    </reaction>
</comment>
<evidence type="ECO:0000256" key="2">
    <source>
        <dbReference type="ARBA" id="ARBA00005995"/>
    </source>
</evidence>
<dbReference type="GO" id="GO:0097621">
    <property type="term" value="F:monoamine oxidase activity"/>
    <property type="evidence" value="ECO:0007669"/>
    <property type="project" value="UniProtKB-EC"/>
</dbReference>
<dbReference type="PANTHER" id="PTHR43563">
    <property type="entry name" value="AMINE OXIDASE"/>
    <property type="match status" value="1"/>
</dbReference>
<sequence length="603" mass="65599">MSTPSTLVYNPHNTRISPYYSYVAQQPPNSTLITFAGQIGIRPDGSIPSDPIEQIREVFLNLRKCLDAAGARTEDILKFTYFIVDYDPSNPQHRVPVSEFLGDHRPATTLVPVTALALPNVIFEVDAIAAIPQLPPEQVDVAIVGAGLSGLQAAVSLQNAGFTVAVLEARDRVGGKCWSRDVGGKICDVGAAWINDSNQSRMFALAKRFGLELVPQNVEGRIVVDEGVGAFKAHPYGQLLGNGTDEAAIADVIWVRDAFEAACQQIDLHATVVSGRRLRAGLDDITFEAWIRSHDCCEDAVNALTIGARAMLGVEPRDMSALYFLDYCKSGGGYMQMRSDCKDGGQYLRVAQGTQSFSRGLASELAPGSLRLMSPVRQIEDTGSGVVVATARGVVSAKRVIVSVPTPLYKEIQFSPPLPASKLQLSQSSKLGDYCKVILLYARPWWRSSNLCGLTQSVHGPFAVTRDSSVESAGQWSLTCFITGQPARDWMILPAKERYAAVLAQIEKLFGPFAKVEQPVDSVEQIWRNEQWSQGCPCPVLGPGGLTAWEKVLREPAGRVHFVGTETAFEWKGYMEGAVRSGERGAEEVIKSLQGEEGLMYVM</sequence>
<evidence type="ECO:0000259" key="7">
    <source>
        <dbReference type="Pfam" id="PF01593"/>
    </source>
</evidence>
<dbReference type="InterPro" id="IPR036188">
    <property type="entry name" value="FAD/NAD-bd_sf"/>
</dbReference>
<dbReference type="InterPro" id="IPR006175">
    <property type="entry name" value="YjgF/YER057c/UK114"/>
</dbReference>
<dbReference type="Gene3D" id="3.90.660.10">
    <property type="match status" value="1"/>
</dbReference>
<dbReference type="SUPFAM" id="SSF51905">
    <property type="entry name" value="FAD/NAD(P)-binding domain"/>
    <property type="match status" value="1"/>
</dbReference>
<feature type="binding site" evidence="5">
    <location>
        <position position="481"/>
    </location>
    <ligand>
        <name>substrate</name>
    </ligand>
</feature>
<dbReference type="Gene3D" id="3.50.50.60">
    <property type="entry name" value="FAD/NAD(P)-binding domain"/>
    <property type="match status" value="1"/>
</dbReference>
<dbReference type="InterPro" id="IPR001613">
    <property type="entry name" value="Flavin_amine_oxidase"/>
</dbReference>
<feature type="binding site" evidence="5">
    <location>
        <position position="376"/>
    </location>
    <ligand>
        <name>FAD</name>
        <dbReference type="ChEBI" id="CHEBI:57692"/>
    </ligand>
</feature>
<reference evidence="9" key="1">
    <citation type="submission" date="2017-03" db="EMBL/GenBank/DDBJ databases">
        <title>Genomes of endolithic fungi from Antarctica.</title>
        <authorList>
            <person name="Coleine C."/>
            <person name="Masonjones S."/>
            <person name="Stajich J.E."/>
        </authorList>
    </citation>
    <scope>NUCLEOTIDE SEQUENCE [LARGE SCALE GENOMIC DNA]</scope>
    <source>
        <strain evidence="9">CCFEE 5527</strain>
    </source>
</reference>
<name>A0A1V8TU85_9PEZI</name>
<feature type="domain" description="Amine oxidase" evidence="7">
    <location>
        <begin position="148"/>
        <end position="590"/>
    </location>
</feature>
<dbReference type="SUPFAM" id="SSF54373">
    <property type="entry name" value="FAD-linked reductases, C-terminal domain"/>
    <property type="match status" value="1"/>
</dbReference>
<dbReference type="EMBL" id="NAJO01000001">
    <property type="protein sequence ID" value="OQO14874.1"/>
    <property type="molecule type" value="Genomic_DNA"/>
</dbReference>
<dbReference type="Pfam" id="PF01042">
    <property type="entry name" value="Ribonuc_L-PSP"/>
    <property type="match status" value="1"/>
</dbReference>
<dbReference type="InterPro" id="IPR035959">
    <property type="entry name" value="RutC-like_sf"/>
</dbReference>
<dbReference type="Proteomes" id="UP000192596">
    <property type="component" value="Unassembled WGS sequence"/>
</dbReference>
<evidence type="ECO:0000313" key="8">
    <source>
        <dbReference type="EMBL" id="OQO14874.1"/>
    </source>
</evidence>
<proteinExistence type="inferred from homology"/>
<evidence type="ECO:0000256" key="4">
    <source>
        <dbReference type="ARBA" id="ARBA00048448"/>
    </source>
</evidence>
<keyword evidence="9" id="KW-1185">Reference proteome</keyword>
<dbReference type="PRINTS" id="PR00757">
    <property type="entry name" value="AMINEOXDASEF"/>
</dbReference>
<organism evidence="8 9">
    <name type="scientific">Cryoendolithus antarcticus</name>
    <dbReference type="NCBI Taxonomy" id="1507870"/>
    <lineage>
        <taxon>Eukaryota</taxon>
        <taxon>Fungi</taxon>
        <taxon>Dikarya</taxon>
        <taxon>Ascomycota</taxon>
        <taxon>Pezizomycotina</taxon>
        <taxon>Dothideomycetes</taxon>
        <taxon>Dothideomycetidae</taxon>
        <taxon>Cladosporiales</taxon>
        <taxon>Cladosporiaceae</taxon>
        <taxon>Cryoendolithus</taxon>
    </lineage>
</organism>
<dbReference type="AlphaFoldDB" id="A0A1V8TU85"/>
<evidence type="ECO:0000256" key="5">
    <source>
        <dbReference type="PIRSR" id="PIRSR601613-1"/>
    </source>
</evidence>
<accession>A0A1V8TU85</accession>
<dbReference type="InterPro" id="IPR002937">
    <property type="entry name" value="Amino_oxidase"/>
</dbReference>
<evidence type="ECO:0000256" key="1">
    <source>
        <dbReference type="ARBA" id="ARBA00001974"/>
    </source>
</evidence>
<comment type="caution">
    <text evidence="8">The sequence shown here is derived from an EMBL/GenBank/DDBJ whole genome shotgun (WGS) entry which is preliminary data.</text>
</comment>
<dbReference type="InParanoid" id="A0A1V8TU85"/>
<dbReference type="InterPro" id="IPR050703">
    <property type="entry name" value="Flavin_MAO"/>
</dbReference>
<feature type="binding site" evidence="5">
    <location>
        <begin position="168"/>
        <end position="169"/>
    </location>
    <ligand>
        <name>FAD</name>
        <dbReference type="ChEBI" id="CHEBI:57692"/>
    </ligand>
</feature>
<feature type="binding site" evidence="5">
    <location>
        <position position="149"/>
    </location>
    <ligand>
        <name>FAD</name>
        <dbReference type="ChEBI" id="CHEBI:57692"/>
    </ligand>
</feature>
<dbReference type="SUPFAM" id="SSF55298">
    <property type="entry name" value="YjgF-like"/>
    <property type="match status" value="1"/>
</dbReference>
<dbReference type="PANTHER" id="PTHR43563:SF14">
    <property type="entry name" value="AMINE OXIDASE"/>
    <property type="match status" value="1"/>
</dbReference>
<dbReference type="OrthoDB" id="5046242at2759"/>
<keyword evidence="3 6" id="KW-0560">Oxidoreductase</keyword>
<evidence type="ECO:0000313" key="9">
    <source>
        <dbReference type="Proteomes" id="UP000192596"/>
    </source>
</evidence>
<keyword evidence="6" id="KW-0285">Flavoprotein</keyword>